<name>A0A8H4ILK8_9PEZI</name>
<feature type="compositionally biased region" description="Low complexity" evidence="2">
    <location>
        <begin position="903"/>
        <end position="913"/>
    </location>
</feature>
<dbReference type="CDD" id="cd22541">
    <property type="entry name" value="SP5_N"/>
    <property type="match status" value="1"/>
</dbReference>
<keyword evidence="1" id="KW-0175">Coiled coil</keyword>
<feature type="compositionally biased region" description="Acidic residues" evidence="2">
    <location>
        <begin position="1060"/>
        <end position="1076"/>
    </location>
</feature>
<feature type="compositionally biased region" description="Acidic residues" evidence="2">
    <location>
        <begin position="914"/>
        <end position="924"/>
    </location>
</feature>
<feature type="compositionally biased region" description="Basic and acidic residues" evidence="2">
    <location>
        <begin position="807"/>
        <end position="816"/>
    </location>
</feature>
<accession>A0A8H4ILK8</accession>
<feature type="compositionally biased region" description="Polar residues" evidence="2">
    <location>
        <begin position="476"/>
        <end position="489"/>
    </location>
</feature>
<gene>
    <name evidence="3" type="ORF">GTA08_BOTSDO08608</name>
</gene>
<protein>
    <submittedName>
        <fullName evidence="3">Uncharacterized protein</fullName>
    </submittedName>
</protein>
<feature type="compositionally biased region" description="Low complexity" evidence="2">
    <location>
        <begin position="822"/>
        <end position="854"/>
    </location>
</feature>
<evidence type="ECO:0000313" key="3">
    <source>
        <dbReference type="EMBL" id="KAF4303361.1"/>
    </source>
</evidence>
<dbReference type="Proteomes" id="UP000572817">
    <property type="component" value="Unassembled WGS sequence"/>
</dbReference>
<feature type="compositionally biased region" description="Polar residues" evidence="2">
    <location>
        <begin position="670"/>
        <end position="680"/>
    </location>
</feature>
<reference evidence="3" key="1">
    <citation type="submission" date="2020-04" db="EMBL/GenBank/DDBJ databases">
        <title>Genome Assembly and Annotation of Botryosphaeria dothidea sdau 11-99, a Latent Pathogen of Apple Fruit Ring Rot in China.</title>
        <authorList>
            <person name="Yu C."/>
            <person name="Diao Y."/>
            <person name="Lu Q."/>
            <person name="Zhao J."/>
            <person name="Cui S."/>
            <person name="Peng C."/>
            <person name="He B."/>
            <person name="Liu H."/>
        </authorList>
    </citation>
    <scope>NUCLEOTIDE SEQUENCE [LARGE SCALE GENOMIC DNA]</scope>
    <source>
        <strain evidence="3">Sdau11-99</strain>
    </source>
</reference>
<sequence>MGPELPERSAAPPVLHYDQPGANNYARIYPAISKNTSTTSSACGSEAQIEHYEQVIEKNWGKKIFEFILSKHLPSPPSAKVYIALARLSNMTAGDKTRDAAMRMLMLVMRSHFRGNCASDGLVLTVQLVEDTIVKIERLLNSVLVFLFTAGTNTAVWPSELRALKSHDPIDWPFDLVLALADLARMAGMNMDHINRVWLQVRKHFHTRVAIFGHLAGFVNSDDVLNAIDVLQPTSTESRAPGTSESQERHGQYISSSVHLRNDVFGTQHGTAQNGTGEQIQPASTARTRNVAQAYDHKHLTAMIDQVYVNASNGAGAAFDKVSDVPTVMTKAVANLPRGHAADLRCSLINWRRLHSNANYSANQMAMVDLEKRFRVPFALIIYCPGLTPEWAFRAPRGLLPSLAGLAADLSLDDIEVFCMVLNQCFKLAVKKTRNLVQADVERMRHYIRDNSHNRFASAAPPLRLLLAPATRSRPVSTNTTPTAVSTQPRKSRRRQRSTSPTIFYEQPPAKMTRTSNPEHESRKSLSNSMAGMSDRSLATTSARTPSNGFPGWRSVEFSTCIGESENTAESAGQHRPRLVNAYHDERNQHAPTNGMDVGHKNKRQDSLTSLDDYRQNRPTDALDTTGSIAAYSPHDNNSSLPSAGRAQSHDLPAAPNEPSLSPPAAHYQHGSTPGSSTIYPSGAVHSHPPGPLPHTGTSEPPNPPQHAPQPQHRARHHASPALARCPAGPSTNNNSSQQRHPTNPHASRTQTTPGALDAASLPQQPALPQAHFHSSPHSPAPGRQTVPPTPAPAAPPARQATSEAAPESHVERCESPEPGIQPSSPSSSSASSSASAQQPQHHLALARLAATPTPADPQPVAQLSPSPAQQVQWHSAQIAAMNARVVQLAAADDDAERPIAQDSPSSSASASDSDFDSDSDSDDGALVRALEEERAGLRARVAELEARLRAEEREHDRMRGRWERAGRAVLSLRAHVGVLAAGLAAAGVEAPPWGEVGDEEGWVVDEPMPWENGGVFSGHFEGWGRGGKEEPEAEVGGEGGMSSGDADESQKWDHGIVISDDESEDSELSDNDEVGEDHKLEAECEGGFCGRRRVFGVMTVIGLQEL</sequence>
<feature type="region of interest" description="Disordered" evidence="2">
    <location>
        <begin position="893"/>
        <end position="924"/>
    </location>
</feature>
<dbReference type="EMBL" id="WWBZ02000062">
    <property type="protein sequence ID" value="KAF4303361.1"/>
    <property type="molecule type" value="Genomic_DNA"/>
</dbReference>
<feature type="region of interest" description="Disordered" evidence="2">
    <location>
        <begin position="1022"/>
        <end position="1079"/>
    </location>
</feature>
<evidence type="ECO:0000256" key="2">
    <source>
        <dbReference type="SAM" id="MobiDB-lite"/>
    </source>
</evidence>
<feature type="region of interest" description="Disordered" evidence="2">
    <location>
        <begin position="608"/>
        <end position="876"/>
    </location>
</feature>
<dbReference type="AlphaFoldDB" id="A0A8H4ILK8"/>
<proteinExistence type="predicted"/>
<feature type="compositionally biased region" description="Polar residues" evidence="2">
    <location>
        <begin position="619"/>
        <end position="628"/>
    </location>
</feature>
<evidence type="ECO:0000313" key="4">
    <source>
        <dbReference type="Proteomes" id="UP000572817"/>
    </source>
</evidence>
<feature type="compositionally biased region" description="Polar residues" evidence="2">
    <location>
        <begin position="730"/>
        <end position="754"/>
    </location>
</feature>
<feature type="compositionally biased region" description="Polar residues" evidence="2">
    <location>
        <begin position="862"/>
        <end position="876"/>
    </location>
</feature>
<evidence type="ECO:0000256" key="1">
    <source>
        <dbReference type="SAM" id="Coils"/>
    </source>
</evidence>
<comment type="caution">
    <text evidence="3">The sequence shown here is derived from an EMBL/GenBank/DDBJ whole genome shotgun (WGS) entry which is preliminary data.</text>
</comment>
<feature type="compositionally biased region" description="Basic and acidic residues" evidence="2">
    <location>
        <begin position="608"/>
        <end position="618"/>
    </location>
</feature>
<feature type="region of interest" description="Disordered" evidence="2">
    <location>
        <begin position="469"/>
        <end position="552"/>
    </location>
</feature>
<keyword evidence="4" id="KW-1185">Reference proteome</keyword>
<organism evidence="3 4">
    <name type="scientific">Botryosphaeria dothidea</name>
    <dbReference type="NCBI Taxonomy" id="55169"/>
    <lineage>
        <taxon>Eukaryota</taxon>
        <taxon>Fungi</taxon>
        <taxon>Dikarya</taxon>
        <taxon>Ascomycota</taxon>
        <taxon>Pezizomycotina</taxon>
        <taxon>Dothideomycetes</taxon>
        <taxon>Dothideomycetes incertae sedis</taxon>
        <taxon>Botryosphaeriales</taxon>
        <taxon>Botryosphaeriaceae</taxon>
        <taxon>Botryosphaeria</taxon>
    </lineage>
</organism>
<feature type="coiled-coil region" evidence="1">
    <location>
        <begin position="928"/>
        <end position="962"/>
    </location>
</feature>
<feature type="compositionally biased region" description="Polar residues" evidence="2">
    <location>
        <begin position="525"/>
        <end position="548"/>
    </location>
</feature>